<evidence type="ECO:0000259" key="10">
    <source>
        <dbReference type="Pfam" id="PF05572"/>
    </source>
</evidence>
<evidence type="ECO:0000256" key="8">
    <source>
        <dbReference type="ARBA" id="ARBA00023157"/>
    </source>
</evidence>
<keyword evidence="4 9" id="KW-0732">Signal</keyword>
<gene>
    <name evidence="11" type="ORF">GA0070623_3640</name>
</gene>
<dbReference type="GO" id="GO:0046872">
    <property type="term" value="F:metal ion binding"/>
    <property type="evidence" value="ECO:0007669"/>
    <property type="project" value="UniProtKB-KW"/>
</dbReference>
<dbReference type="InterPro" id="IPR008754">
    <property type="entry name" value="Peptidase_M43"/>
</dbReference>
<dbReference type="Pfam" id="PF05572">
    <property type="entry name" value="Peptidase_M43"/>
    <property type="match status" value="1"/>
</dbReference>
<dbReference type="Gene3D" id="3.40.390.10">
    <property type="entry name" value="Collagenase (Catalytic Domain)"/>
    <property type="match status" value="1"/>
</dbReference>
<evidence type="ECO:0000313" key="12">
    <source>
        <dbReference type="Proteomes" id="UP000198226"/>
    </source>
</evidence>
<feature type="domain" description="Peptidase M43 pregnancy-associated plasma-A" evidence="10">
    <location>
        <begin position="222"/>
        <end position="337"/>
    </location>
</feature>
<reference evidence="12" key="1">
    <citation type="submission" date="2016-06" db="EMBL/GenBank/DDBJ databases">
        <authorList>
            <person name="Varghese N."/>
            <person name="Submissions Spin"/>
        </authorList>
    </citation>
    <scope>NUCLEOTIDE SEQUENCE [LARGE SCALE GENOMIC DNA]</scope>
    <source>
        <strain evidence="12">DSM 44983</strain>
    </source>
</reference>
<keyword evidence="8" id="KW-1015">Disulfide bond</keyword>
<dbReference type="RefSeq" id="WP_067300712.1">
    <property type="nucleotide sequence ID" value="NZ_LRMV01000002.1"/>
</dbReference>
<proteinExistence type="inferred from homology"/>
<dbReference type="Proteomes" id="UP000198226">
    <property type="component" value="Chromosome I"/>
</dbReference>
<evidence type="ECO:0000256" key="6">
    <source>
        <dbReference type="ARBA" id="ARBA00022833"/>
    </source>
</evidence>
<dbReference type="GO" id="GO:0006508">
    <property type="term" value="P:proteolysis"/>
    <property type="evidence" value="ECO:0007669"/>
    <property type="project" value="UniProtKB-KW"/>
</dbReference>
<dbReference type="OrthoDB" id="6278496at2"/>
<evidence type="ECO:0000256" key="7">
    <source>
        <dbReference type="ARBA" id="ARBA00023049"/>
    </source>
</evidence>
<evidence type="ECO:0000256" key="1">
    <source>
        <dbReference type="ARBA" id="ARBA00008721"/>
    </source>
</evidence>
<keyword evidence="12" id="KW-1185">Reference proteome</keyword>
<keyword evidence="2" id="KW-0645">Protease</keyword>
<evidence type="ECO:0000256" key="3">
    <source>
        <dbReference type="ARBA" id="ARBA00022723"/>
    </source>
</evidence>
<keyword evidence="7" id="KW-0482">Metalloprotease</keyword>
<evidence type="ECO:0000256" key="9">
    <source>
        <dbReference type="SAM" id="SignalP"/>
    </source>
</evidence>
<comment type="similarity">
    <text evidence="1">Belongs to the peptidase M43B family.</text>
</comment>
<keyword evidence="6" id="KW-0862">Zinc</keyword>
<dbReference type="PANTHER" id="PTHR47466:SF1">
    <property type="entry name" value="METALLOPROTEASE MEP1 (AFU_ORTHOLOGUE AFUA_1G07730)-RELATED"/>
    <property type="match status" value="1"/>
</dbReference>
<dbReference type="AlphaFoldDB" id="A0A120FA72"/>
<evidence type="ECO:0000256" key="5">
    <source>
        <dbReference type="ARBA" id="ARBA00022801"/>
    </source>
</evidence>
<keyword evidence="5" id="KW-0378">Hydrolase</keyword>
<dbReference type="CDD" id="cd04275">
    <property type="entry name" value="ZnMc_pappalysin_like"/>
    <property type="match status" value="1"/>
</dbReference>
<accession>A0A120FA72</accession>
<protein>
    <submittedName>
        <fullName evidence="11">Pregnancy-associated plasma protein-A</fullName>
    </submittedName>
</protein>
<organism evidence="11 12">
    <name type="scientific">Micromonospora rifamycinica</name>
    <dbReference type="NCBI Taxonomy" id="291594"/>
    <lineage>
        <taxon>Bacteria</taxon>
        <taxon>Bacillati</taxon>
        <taxon>Actinomycetota</taxon>
        <taxon>Actinomycetes</taxon>
        <taxon>Micromonosporales</taxon>
        <taxon>Micromonosporaceae</taxon>
        <taxon>Micromonospora</taxon>
    </lineage>
</organism>
<dbReference type="InterPro" id="IPR024079">
    <property type="entry name" value="MetalloPept_cat_dom_sf"/>
</dbReference>
<name>A0A120FA72_9ACTN</name>
<sequence>MGLRPNLLTRRAAGVASTTFALLLSTAAVGVVPAASAYSAAPDSTSCAEPTDAHADVHSDARVRGGAAKAAHKRHDPNELTAKQVQEREADFAAALRNSTLRSKSSLRTGSTEGQTVALAPISIPVVVHVIQRDSTRAGGNIPDSMINSQISVLNQAYSGATGGAATGFTFQLQKINRVTNASWYPIVQGSSGERAMKTSLRTGGKNTLNMYLGELSDDLLGWATFPKRTLDVMDGVVVLGESLPNGTATNYNLGDTGTHEVGHWLNLYHTFQGGCSGSGDGVSDTPAEREPAYQCPTGRDTCTATGKDPITNFMDYTYDSCMYQFTAGQASRMVNAWTVYRAAA</sequence>
<keyword evidence="3" id="KW-0479">Metal-binding</keyword>
<feature type="signal peptide" evidence="9">
    <location>
        <begin position="1"/>
        <end position="30"/>
    </location>
</feature>
<dbReference type="GO" id="GO:0008237">
    <property type="term" value="F:metallopeptidase activity"/>
    <property type="evidence" value="ECO:0007669"/>
    <property type="project" value="UniProtKB-KW"/>
</dbReference>
<feature type="chain" id="PRO_5039210579" evidence="9">
    <location>
        <begin position="31"/>
        <end position="345"/>
    </location>
</feature>
<dbReference type="SUPFAM" id="SSF55486">
    <property type="entry name" value="Metalloproteases ('zincins'), catalytic domain"/>
    <property type="match status" value="1"/>
</dbReference>
<dbReference type="PANTHER" id="PTHR47466">
    <property type="match status" value="1"/>
</dbReference>
<evidence type="ECO:0000313" key="11">
    <source>
        <dbReference type="EMBL" id="SCG72019.1"/>
    </source>
</evidence>
<evidence type="ECO:0000256" key="4">
    <source>
        <dbReference type="ARBA" id="ARBA00022729"/>
    </source>
</evidence>
<dbReference type="EMBL" id="LT607752">
    <property type="protein sequence ID" value="SCG72019.1"/>
    <property type="molecule type" value="Genomic_DNA"/>
</dbReference>
<evidence type="ECO:0000256" key="2">
    <source>
        <dbReference type="ARBA" id="ARBA00022670"/>
    </source>
</evidence>